<proteinExistence type="predicted"/>
<dbReference type="AlphaFoldDB" id="A0A7Y6NKJ5"/>
<dbReference type="SUPFAM" id="SSF54909">
    <property type="entry name" value="Dimeric alpha+beta barrel"/>
    <property type="match status" value="1"/>
</dbReference>
<sequence length="107" mass="12130">MILEVADIRIEPGRQAEFDAVIAKALAEVVSQAEGYRGHRVQRGVESPERYLLMIWWDRLESHTVGFRQSERFVAWRATVGPFFATPPHVEHFELVDATGADPSPAR</sequence>
<accession>A0A7Y6NKJ5</accession>
<evidence type="ECO:0000313" key="2">
    <source>
        <dbReference type="EMBL" id="NUZ04809.1"/>
    </source>
</evidence>
<reference evidence="2 3" key="1">
    <citation type="submission" date="2020-06" db="EMBL/GenBank/DDBJ databases">
        <title>Schlegella sp. ID0723 isolated from air conditioner.</title>
        <authorList>
            <person name="Kim D.Y."/>
            <person name="Kim D.-U."/>
        </authorList>
    </citation>
    <scope>NUCLEOTIDE SEQUENCE [LARGE SCALE GENOMIC DNA]</scope>
    <source>
        <strain evidence="2 3">ID0723</strain>
    </source>
</reference>
<dbReference type="EMBL" id="JABWMJ010000001">
    <property type="protein sequence ID" value="NUZ04809.1"/>
    <property type="molecule type" value="Genomic_DNA"/>
</dbReference>
<name>A0A7Y6NKJ5_9BURK</name>
<dbReference type="PROSITE" id="PS51725">
    <property type="entry name" value="ABM"/>
    <property type="match status" value="1"/>
</dbReference>
<feature type="domain" description="ABM" evidence="1">
    <location>
        <begin position="2"/>
        <end position="93"/>
    </location>
</feature>
<organism evidence="2 3">
    <name type="scientific">Piscinibacter koreensis</name>
    <dbReference type="NCBI Taxonomy" id="2742824"/>
    <lineage>
        <taxon>Bacteria</taxon>
        <taxon>Pseudomonadati</taxon>
        <taxon>Pseudomonadota</taxon>
        <taxon>Betaproteobacteria</taxon>
        <taxon>Burkholderiales</taxon>
        <taxon>Sphaerotilaceae</taxon>
        <taxon>Piscinibacter</taxon>
    </lineage>
</organism>
<keyword evidence="3" id="KW-1185">Reference proteome</keyword>
<dbReference type="InterPro" id="IPR011008">
    <property type="entry name" value="Dimeric_a/b-barrel"/>
</dbReference>
<evidence type="ECO:0000313" key="3">
    <source>
        <dbReference type="Proteomes" id="UP000529637"/>
    </source>
</evidence>
<evidence type="ECO:0000259" key="1">
    <source>
        <dbReference type="PROSITE" id="PS51725"/>
    </source>
</evidence>
<comment type="caution">
    <text evidence="2">The sequence shown here is derived from an EMBL/GenBank/DDBJ whole genome shotgun (WGS) entry which is preliminary data.</text>
</comment>
<dbReference type="RefSeq" id="WP_176066044.1">
    <property type="nucleotide sequence ID" value="NZ_JABWMJ010000001.1"/>
</dbReference>
<dbReference type="Pfam" id="PF03992">
    <property type="entry name" value="ABM"/>
    <property type="match status" value="1"/>
</dbReference>
<protein>
    <submittedName>
        <fullName evidence="2">Antibiotic biosynthesis monooxygenase</fullName>
    </submittedName>
</protein>
<dbReference type="InterPro" id="IPR007138">
    <property type="entry name" value="ABM_dom"/>
</dbReference>
<dbReference type="Gene3D" id="3.30.70.100">
    <property type="match status" value="1"/>
</dbReference>
<gene>
    <name evidence="2" type="ORF">HQN59_03450</name>
</gene>
<keyword evidence="2" id="KW-0560">Oxidoreductase</keyword>
<keyword evidence="2" id="KW-0503">Monooxygenase</keyword>
<dbReference type="Proteomes" id="UP000529637">
    <property type="component" value="Unassembled WGS sequence"/>
</dbReference>
<dbReference type="GO" id="GO:0004497">
    <property type="term" value="F:monooxygenase activity"/>
    <property type="evidence" value="ECO:0007669"/>
    <property type="project" value="UniProtKB-KW"/>
</dbReference>